<protein>
    <submittedName>
        <fullName evidence="1">Uncharacterized protein</fullName>
    </submittedName>
</protein>
<dbReference type="Proteomes" id="UP000030764">
    <property type="component" value="Unassembled WGS sequence"/>
</dbReference>
<dbReference type="AlphaFoldDB" id="A0A085M0Y4"/>
<gene>
    <name evidence="1" type="ORF">M513_08193</name>
</gene>
<keyword evidence="2" id="KW-1185">Reference proteome</keyword>
<proteinExistence type="predicted"/>
<reference evidence="1 2" key="1">
    <citation type="journal article" date="2014" name="Nat. Genet.">
        <title>Genome and transcriptome of the porcine whipworm Trichuris suis.</title>
        <authorList>
            <person name="Jex A.R."/>
            <person name="Nejsum P."/>
            <person name="Schwarz E.M."/>
            <person name="Hu L."/>
            <person name="Young N.D."/>
            <person name="Hall R.S."/>
            <person name="Korhonen P.K."/>
            <person name="Liao S."/>
            <person name="Thamsborg S."/>
            <person name="Xia J."/>
            <person name="Xu P."/>
            <person name="Wang S."/>
            <person name="Scheerlinck J.P."/>
            <person name="Hofmann A."/>
            <person name="Sternberg P.W."/>
            <person name="Wang J."/>
            <person name="Gasser R.B."/>
        </authorList>
    </citation>
    <scope>NUCLEOTIDE SEQUENCE [LARGE SCALE GENOMIC DNA]</scope>
    <source>
        <strain evidence="1">DCEP-RM93M</strain>
    </source>
</reference>
<dbReference type="EMBL" id="KL363246">
    <property type="protein sequence ID" value="KFD50880.1"/>
    <property type="molecule type" value="Genomic_DNA"/>
</dbReference>
<evidence type="ECO:0000313" key="2">
    <source>
        <dbReference type="Proteomes" id="UP000030764"/>
    </source>
</evidence>
<name>A0A085M0Y4_9BILA</name>
<accession>A0A085M0Y4</accession>
<organism evidence="1 2">
    <name type="scientific">Trichuris suis</name>
    <name type="common">pig whipworm</name>
    <dbReference type="NCBI Taxonomy" id="68888"/>
    <lineage>
        <taxon>Eukaryota</taxon>
        <taxon>Metazoa</taxon>
        <taxon>Ecdysozoa</taxon>
        <taxon>Nematoda</taxon>
        <taxon>Enoplea</taxon>
        <taxon>Dorylaimia</taxon>
        <taxon>Trichinellida</taxon>
        <taxon>Trichuridae</taxon>
        <taxon>Trichuris</taxon>
    </lineage>
</organism>
<evidence type="ECO:0000313" key="1">
    <source>
        <dbReference type="EMBL" id="KFD50880.1"/>
    </source>
</evidence>
<sequence>MKRCADSSSRLENDGTLTSNDKTRLLVLSKTQSSLKRQSSDVKTLQYVRQTLTAFTDKDITTTLQRCLKKEWAKDQQKCETCRQVALLPKVGCKHWGAALQLANFVISPQNGLT</sequence>